<name>A0ACD4RFS7_9BACI</name>
<dbReference type="Proteomes" id="UP001226091">
    <property type="component" value="Chromosome"/>
</dbReference>
<dbReference type="EMBL" id="CP126116">
    <property type="protein sequence ID" value="WHZ59168.1"/>
    <property type="molecule type" value="Genomic_DNA"/>
</dbReference>
<evidence type="ECO:0000313" key="2">
    <source>
        <dbReference type="Proteomes" id="UP001226091"/>
    </source>
</evidence>
<reference evidence="2" key="1">
    <citation type="journal article" date="2025" name="Aquaculture">
        <title>Assessment of the bioflocculant production and safety properties of Metabacillus hrfriensis sp. nov. based on phenotypic and whole-genome sequencing analysis.</title>
        <authorList>
            <person name="Zhang R."/>
            <person name="Zhao Z."/>
            <person name="Luo L."/>
            <person name="Wang S."/>
            <person name="Guo K."/>
            <person name="Xu W."/>
        </authorList>
    </citation>
    <scope>NUCLEOTIDE SEQUENCE [LARGE SCALE GENOMIC DNA]</scope>
    <source>
        <strain evidence="2">CT-WN-B3</strain>
    </source>
</reference>
<keyword evidence="2" id="KW-1185">Reference proteome</keyword>
<evidence type="ECO:0000313" key="1">
    <source>
        <dbReference type="EMBL" id="WHZ59168.1"/>
    </source>
</evidence>
<accession>A0ACD4RFS7</accession>
<sequence length="444" mass="50893">MYLPKAFGTFLKKKNHIFRQSAYLQWGVSEKSIGSFLLLNPGSASHDAVRDLQDGESVFAQVSLDPTMKQVVKLVEAFYHLEPLNGRIHLYNLFTLQNPKDSEAIAYNEYLGGRGMVLPSDMQVPVSELKKNPWICIGWGVNNKSTYTFLKQLKSHWLEQIELAGIPSFGKKNQNGDYYHVCPLLMAKKHAMVEELRHLYVQNVNPQDLSDIIEFTVAATRPNLYLGPFTSYYQENEGWAVSRDNPERVIESFSQLRIRKNYKLRAYQYTAGGNGNSAVWAIPHDRELPSPEECMYSDEHSLEHPKPDFAYDHFMKAVDGDYSPLSYLQAAIAYHEIGEFGALWHGCYWSAGDILPIDEAEYRVANSVVDYLYTLGDWNEFKTIPPSLRPVFFYENERPTVVFYTKNDVGMVKLSRYTHTFEKDSYVQKVECEDLAFAGLGVIF</sequence>
<gene>
    <name evidence="1" type="ORF">QLQ22_07505</name>
</gene>
<protein>
    <submittedName>
        <fullName evidence="1">Uncharacterized protein</fullName>
    </submittedName>
</protein>
<organism evidence="1 2">
    <name type="scientific">Metabacillus hrfriensis</name>
    <dbReference type="NCBI Taxonomy" id="3048891"/>
    <lineage>
        <taxon>Bacteria</taxon>
        <taxon>Bacillati</taxon>
        <taxon>Bacillota</taxon>
        <taxon>Bacilli</taxon>
        <taxon>Bacillales</taxon>
        <taxon>Bacillaceae</taxon>
        <taxon>Metabacillus</taxon>
    </lineage>
</organism>
<proteinExistence type="predicted"/>